<dbReference type="InterPro" id="IPR019734">
    <property type="entry name" value="TPR_rpt"/>
</dbReference>
<evidence type="ECO:0000256" key="3">
    <source>
        <dbReference type="PROSITE-ProRule" id="PRU00339"/>
    </source>
</evidence>
<evidence type="ECO:0008006" key="6">
    <source>
        <dbReference type="Google" id="ProtNLM"/>
    </source>
</evidence>
<dbReference type="EMBL" id="QEWR01000002">
    <property type="protein sequence ID" value="PWD84866.1"/>
    <property type="molecule type" value="Genomic_DNA"/>
</dbReference>
<proteinExistence type="predicted"/>
<sequence>MIAFGVIGCAHIGGSGALTTYLDQEALSLTDQKQYELSLYYIESGHYKSAREKLERLVIDNPNFPDAYNGLGVIHERRGRVTLAADYFLRAIQLNPNYDTAIKNYGVLMCYVTGGDGIISMAKDQYPTIVKSRLYSEAARCYLDNGKYQQATDALNKALQLDTDYADSYLIKAKLDYKLAQYESAESAIFHFNDLNGYTEESLRLALILAEKRGNQADIDRYRNALVEQFQMTK</sequence>
<reference evidence="4 5" key="1">
    <citation type="journal article" date="2018" name="Genome Announc.">
        <title>Ignatzschineria cameli sp. nov., isolated from necrotic foot tissue of dromedaries (Camelus dromedarius) and associated maggots (Wohlfahrtia species) in Dubai.</title>
        <authorList>
            <person name="Tsang C.C."/>
            <person name="Tang J.Y."/>
            <person name="Fong J.Y."/>
            <person name="Kinne J."/>
            <person name="Lee H.H."/>
            <person name="Joseph M."/>
            <person name="Jose S."/>
            <person name="Schuster R.K."/>
            <person name="Tang Y."/>
            <person name="Sivakumar S."/>
            <person name="Chen J.H."/>
            <person name="Teng J.L."/>
            <person name="Lau S.K."/>
            <person name="Wernery U."/>
            <person name="Woo P.C."/>
        </authorList>
    </citation>
    <scope>NUCLEOTIDE SEQUENCE [LARGE SCALE GENOMIC DNA]</scope>
    <source>
        <strain evidence="4 5">KCTC 22643</strain>
    </source>
</reference>
<name>A0A2U2AP08_9GAMM</name>
<dbReference type="SMART" id="SM00028">
    <property type="entry name" value="TPR"/>
    <property type="match status" value="2"/>
</dbReference>
<dbReference type="AlphaFoldDB" id="A0A2U2AP08"/>
<evidence type="ECO:0000313" key="5">
    <source>
        <dbReference type="Proteomes" id="UP000244948"/>
    </source>
</evidence>
<dbReference type="SUPFAM" id="SSF48452">
    <property type="entry name" value="TPR-like"/>
    <property type="match status" value="1"/>
</dbReference>
<gene>
    <name evidence="4" type="ORF">DC082_04905</name>
</gene>
<evidence type="ECO:0000313" key="4">
    <source>
        <dbReference type="EMBL" id="PWD84866.1"/>
    </source>
</evidence>
<keyword evidence="1" id="KW-0677">Repeat</keyword>
<keyword evidence="5" id="KW-1185">Reference proteome</keyword>
<evidence type="ECO:0000256" key="2">
    <source>
        <dbReference type="ARBA" id="ARBA00022803"/>
    </source>
</evidence>
<protein>
    <recommendedName>
        <fullName evidence="6">Type IV pilus biogenesis/stability protein PilW</fullName>
    </recommendedName>
</protein>
<dbReference type="PROSITE" id="PS50005">
    <property type="entry name" value="TPR"/>
    <property type="match status" value="2"/>
</dbReference>
<comment type="caution">
    <text evidence="4">The sequence shown here is derived from an EMBL/GenBank/DDBJ whole genome shotgun (WGS) entry which is preliminary data.</text>
</comment>
<feature type="repeat" description="TPR" evidence="3">
    <location>
        <begin position="65"/>
        <end position="98"/>
    </location>
</feature>
<dbReference type="Gene3D" id="1.25.40.10">
    <property type="entry name" value="Tetratricopeptide repeat domain"/>
    <property type="match status" value="1"/>
</dbReference>
<dbReference type="InterPro" id="IPR051685">
    <property type="entry name" value="Ycf3/AcsC/BcsC/TPR_MFPF"/>
</dbReference>
<evidence type="ECO:0000256" key="1">
    <source>
        <dbReference type="ARBA" id="ARBA00022737"/>
    </source>
</evidence>
<accession>A0A2U2AP08</accession>
<organism evidence="4 5">
    <name type="scientific">Ignatzschineria indica</name>
    <dbReference type="NCBI Taxonomy" id="472583"/>
    <lineage>
        <taxon>Bacteria</taxon>
        <taxon>Pseudomonadati</taxon>
        <taxon>Pseudomonadota</taxon>
        <taxon>Gammaproteobacteria</taxon>
        <taxon>Cardiobacteriales</taxon>
        <taxon>Ignatzschineriaceae</taxon>
        <taxon>Ignatzschineria</taxon>
    </lineage>
</organism>
<feature type="repeat" description="TPR" evidence="3">
    <location>
        <begin position="132"/>
        <end position="165"/>
    </location>
</feature>
<dbReference type="Pfam" id="PF07719">
    <property type="entry name" value="TPR_2"/>
    <property type="match status" value="1"/>
</dbReference>
<dbReference type="Proteomes" id="UP000244948">
    <property type="component" value="Unassembled WGS sequence"/>
</dbReference>
<dbReference type="PANTHER" id="PTHR44943:SF8">
    <property type="entry name" value="TPR REPEAT-CONTAINING PROTEIN MJ0263"/>
    <property type="match status" value="1"/>
</dbReference>
<dbReference type="Pfam" id="PF13432">
    <property type="entry name" value="TPR_16"/>
    <property type="match status" value="1"/>
</dbReference>
<dbReference type="InterPro" id="IPR013105">
    <property type="entry name" value="TPR_2"/>
</dbReference>
<dbReference type="InterPro" id="IPR011990">
    <property type="entry name" value="TPR-like_helical_dom_sf"/>
</dbReference>
<keyword evidence="2 3" id="KW-0802">TPR repeat</keyword>
<dbReference type="PANTHER" id="PTHR44943">
    <property type="entry name" value="CELLULOSE SYNTHASE OPERON PROTEIN C"/>
    <property type="match status" value="1"/>
</dbReference>